<comment type="caution">
    <text evidence="2">The sequence shown here is derived from an EMBL/GenBank/DDBJ whole genome shotgun (WGS) entry which is preliminary data.</text>
</comment>
<dbReference type="Proteomes" id="UP001626550">
    <property type="component" value="Unassembled WGS sequence"/>
</dbReference>
<evidence type="ECO:0000256" key="1">
    <source>
        <dbReference type="SAM" id="Coils"/>
    </source>
</evidence>
<accession>A0ABD2PNN7</accession>
<reference evidence="2 3" key="1">
    <citation type="submission" date="2024-11" db="EMBL/GenBank/DDBJ databases">
        <title>Adaptive evolution of stress response genes in parasites aligns with host niche diversity.</title>
        <authorList>
            <person name="Hahn C."/>
            <person name="Resl P."/>
        </authorList>
    </citation>
    <scope>NUCLEOTIDE SEQUENCE [LARGE SCALE GENOMIC DNA]</scope>
    <source>
        <strain evidence="2">EGGRZ-B1_66</strain>
        <tissue evidence="2">Body</tissue>
    </source>
</reference>
<sequence length="204" mass="23179">MNSELQEIKSEVQQLRKANEELLRLVAKQEQAVAGHSARLLSVETLAQDIEGAIMCDLSNKAEVEALNDKRAKLANGIVLKSAEYKLRKDRRVAMILADCPESDKDFDQINAACSTLEFPKVIRTWRLGPVRKPGERPRPMKIVFVVEVPKSKLEACHYKLTVNGKPYALYKDRTHLVRRLIKSKQIESVTESAKEMSIKPRKK</sequence>
<name>A0ABD2PNN7_9PLAT</name>
<keyword evidence="3" id="KW-1185">Reference proteome</keyword>
<evidence type="ECO:0000313" key="3">
    <source>
        <dbReference type="Proteomes" id="UP001626550"/>
    </source>
</evidence>
<evidence type="ECO:0000313" key="2">
    <source>
        <dbReference type="EMBL" id="KAL3308628.1"/>
    </source>
</evidence>
<dbReference type="EMBL" id="JBJKFK010004939">
    <property type="protein sequence ID" value="KAL3308628.1"/>
    <property type="molecule type" value="Genomic_DNA"/>
</dbReference>
<dbReference type="AlphaFoldDB" id="A0ABD2PNN7"/>
<feature type="coiled-coil region" evidence="1">
    <location>
        <begin position="1"/>
        <end position="32"/>
    </location>
</feature>
<proteinExistence type="predicted"/>
<organism evidence="2 3">
    <name type="scientific">Cichlidogyrus casuarinus</name>
    <dbReference type="NCBI Taxonomy" id="1844966"/>
    <lineage>
        <taxon>Eukaryota</taxon>
        <taxon>Metazoa</taxon>
        <taxon>Spiralia</taxon>
        <taxon>Lophotrochozoa</taxon>
        <taxon>Platyhelminthes</taxon>
        <taxon>Monogenea</taxon>
        <taxon>Monopisthocotylea</taxon>
        <taxon>Dactylogyridea</taxon>
        <taxon>Ancyrocephalidae</taxon>
        <taxon>Cichlidogyrus</taxon>
    </lineage>
</organism>
<gene>
    <name evidence="2" type="ORF">Ciccas_012836</name>
</gene>
<keyword evidence="1" id="KW-0175">Coiled coil</keyword>
<protein>
    <submittedName>
        <fullName evidence="2">Uncharacterized protein</fullName>
    </submittedName>
</protein>